<keyword evidence="9" id="KW-0627">Porphyrin biosynthesis</keyword>
<evidence type="ECO:0000256" key="6">
    <source>
        <dbReference type="ARBA" id="ARBA00022692"/>
    </source>
</evidence>
<keyword evidence="8 10" id="KW-0472">Membrane</keyword>
<evidence type="ECO:0000256" key="9">
    <source>
        <dbReference type="ARBA" id="ARBA00023244"/>
    </source>
</evidence>
<evidence type="ECO:0000313" key="12">
    <source>
        <dbReference type="EMBL" id="KTD68552.1"/>
    </source>
</evidence>
<dbReference type="GO" id="GO:0006779">
    <property type="term" value="P:porphyrin-containing compound biosynthetic process"/>
    <property type="evidence" value="ECO:0007669"/>
    <property type="project" value="UniProtKB-KW"/>
</dbReference>
<evidence type="ECO:0000256" key="7">
    <source>
        <dbReference type="ARBA" id="ARBA00022989"/>
    </source>
</evidence>
<protein>
    <submittedName>
        <fullName evidence="12">Protoporphyrinogen oxidase</fullName>
    </submittedName>
</protein>
<dbReference type="InterPro" id="IPR011990">
    <property type="entry name" value="TPR-like_helical_dom_sf"/>
</dbReference>
<dbReference type="InterPro" id="IPR005254">
    <property type="entry name" value="Heme_biosyn_assoc_TPR_pro"/>
</dbReference>
<evidence type="ECO:0000256" key="4">
    <source>
        <dbReference type="ARBA" id="ARBA00022475"/>
    </source>
</evidence>
<dbReference type="Pfam" id="PF07219">
    <property type="entry name" value="HemY_N"/>
    <property type="match status" value="1"/>
</dbReference>
<dbReference type="STRING" id="947033.Lste_1710"/>
<evidence type="ECO:0000256" key="10">
    <source>
        <dbReference type="SAM" id="Phobius"/>
    </source>
</evidence>
<dbReference type="Proteomes" id="UP000054926">
    <property type="component" value="Unassembled WGS sequence"/>
</dbReference>
<proteinExistence type="predicted"/>
<dbReference type="EMBL" id="LNYY01000019">
    <property type="protein sequence ID" value="KTD68552.1"/>
    <property type="molecule type" value="Genomic_DNA"/>
</dbReference>
<dbReference type="OrthoDB" id="7053339at2"/>
<keyword evidence="6 10" id="KW-0812">Transmembrane</keyword>
<evidence type="ECO:0000256" key="3">
    <source>
        <dbReference type="ARBA" id="ARBA00004744"/>
    </source>
</evidence>
<evidence type="ECO:0000259" key="11">
    <source>
        <dbReference type="Pfam" id="PF07219"/>
    </source>
</evidence>
<comment type="caution">
    <text evidence="12">The sequence shown here is derived from an EMBL/GenBank/DDBJ whole genome shotgun (WGS) entry which is preliminary data.</text>
</comment>
<reference evidence="12 13" key="1">
    <citation type="submission" date="2015-11" db="EMBL/GenBank/DDBJ databases">
        <title>Genomic analysis of 38 Legionella species identifies large and diverse effector repertoires.</title>
        <authorList>
            <person name="Burstein D."/>
            <person name="Amaro F."/>
            <person name="Zusman T."/>
            <person name="Lifshitz Z."/>
            <person name="Cohen O."/>
            <person name="Gilbert J.A."/>
            <person name="Pupko T."/>
            <person name="Shuman H.A."/>
            <person name="Segal G."/>
        </authorList>
    </citation>
    <scope>NUCLEOTIDE SEQUENCE [LARGE SCALE GENOMIC DNA]</scope>
    <source>
        <strain evidence="12 13">IMVS3376</strain>
    </source>
</reference>
<gene>
    <name evidence="12" type="primary">hemY</name>
    <name evidence="12" type="ORF">Lste_1710</name>
</gene>
<feature type="transmembrane region" description="Helical" evidence="10">
    <location>
        <begin position="42"/>
        <end position="62"/>
    </location>
</feature>
<feature type="domain" description="HemY N-terminal" evidence="11">
    <location>
        <begin position="26"/>
        <end position="132"/>
    </location>
</feature>
<evidence type="ECO:0000256" key="8">
    <source>
        <dbReference type="ARBA" id="ARBA00023136"/>
    </source>
</evidence>
<dbReference type="Gene3D" id="1.25.40.10">
    <property type="entry name" value="Tetratricopeptide repeat domain"/>
    <property type="match status" value="2"/>
</dbReference>
<comment type="subcellular location">
    <subcellularLocation>
        <location evidence="2">Cell inner membrane</location>
        <topology evidence="2">Multi-pass membrane protein</topology>
    </subcellularLocation>
</comment>
<organism evidence="12 13">
    <name type="scientific">Legionella steelei</name>
    <dbReference type="NCBI Taxonomy" id="947033"/>
    <lineage>
        <taxon>Bacteria</taxon>
        <taxon>Pseudomonadati</taxon>
        <taxon>Pseudomonadota</taxon>
        <taxon>Gammaproteobacteria</taxon>
        <taxon>Legionellales</taxon>
        <taxon>Legionellaceae</taxon>
        <taxon>Legionella</taxon>
    </lineage>
</organism>
<dbReference type="NCBIfam" id="TIGR00540">
    <property type="entry name" value="TPR_hemY_coli"/>
    <property type="match status" value="1"/>
</dbReference>
<evidence type="ECO:0000256" key="2">
    <source>
        <dbReference type="ARBA" id="ARBA00004429"/>
    </source>
</evidence>
<keyword evidence="7 10" id="KW-1133">Transmembrane helix</keyword>
<dbReference type="PATRIC" id="fig|947033.5.peg.1808"/>
<dbReference type="GO" id="GO:0042168">
    <property type="term" value="P:heme metabolic process"/>
    <property type="evidence" value="ECO:0007669"/>
    <property type="project" value="InterPro"/>
</dbReference>
<keyword evidence="5" id="KW-0997">Cell inner membrane</keyword>
<evidence type="ECO:0000256" key="1">
    <source>
        <dbReference type="ARBA" id="ARBA00002962"/>
    </source>
</evidence>
<accession>A0A0W0ZHT5</accession>
<dbReference type="InterPro" id="IPR010817">
    <property type="entry name" value="HemY_N"/>
</dbReference>
<evidence type="ECO:0000256" key="5">
    <source>
        <dbReference type="ARBA" id="ARBA00022519"/>
    </source>
</evidence>
<dbReference type="AlphaFoldDB" id="A0A0W0ZHT5"/>
<comment type="pathway">
    <text evidence="3">Porphyrin-containing compound metabolism; protoheme biosynthesis.</text>
</comment>
<comment type="function">
    <text evidence="1">Involved in a late step of protoheme IX synthesis.</text>
</comment>
<keyword evidence="13" id="KW-1185">Reference proteome</keyword>
<dbReference type="RefSeq" id="WP_058510630.1">
    <property type="nucleotide sequence ID" value="NZ_LNYY01000019.1"/>
</dbReference>
<dbReference type="UniPathway" id="UPA00252"/>
<dbReference type="GO" id="GO:0005886">
    <property type="term" value="C:plasma membrane"/>
    <property type="evidence" value="ECO:0007669"/>
    <property type="project" value="UniProtKB-SubCell"/>
</dbReference>
<dbReference type="SUPFAM" id="SSF48452">
    <property type="entry name" value="TPR-like"/>
    <property type="match status" value="2"/>
</dbReference>
<name>A0A0W0ZHT5_9GAMM</name>
<evidence type="ECO:0000313" key="13">
    <source>
        <dbReference type="Proteomes" id="UP000054926"/>
    </source>
</evidence>
<sequence>MLRLLIAFLILLGAVALGIQLNKDPGYVLIAINHWTIETTAWVAVFSIIILFIIVYFILRLFQKISRTPRALTKWHSKRLSQKAQAITRKGLIEYSEGYWLKAKNHLIKALPNTDTPLLNYLTAARAAQKMGDNQLRDDYLREAQQSMPEAKIAVELTQAELQLANHQWEQALATLKHLHDIAPRHPYVLKLIMQLYQEVKDWPQLIAILPDLKKYQVVDSQEFELLQRNAYLQRLSDLIKQNQPSAVTAFFHALPKTLIDAPNMIAEYVRFLLKKADYATANDLLRRSLRKEFNPQLIRLYSLLPADEKQLAFAEGLLKKNAHSAALYLCLGQVCMQLKLWGKAKYYLEKSNEIEPTALAYETQGQLHEQLGEGALACISYKQGLELITKETSVEV</sequence>
<keyword evidence="4" id="KW-1003">Cell membrane</keyword>